<organism evidence="7 8">
    <name type="scientific">Mesorhizobium vachelliae</name>
    <dbReference type="NCBI Taxonomy" id="3072309"/>
    <lineage>
        <taxon>Bacteria</taxon>
        <taxon>Pseudomonadati</taxon>
        <taxon>Pseudomonadota</taxon>
        <taxon>Alphaproteobacteria</taxon>
        <taxon>Hyphomicrobiales</taxon>
        <taxon>Phyllobacteriaceae</taxon>
        <taxon>Mesorhizobium</taxon>
    </lineage>
</organism>
<reference evidence="7 8" key="1">
    <citation type="submission" date="2023-08" db="EMBL/GenBank/DDBJ databases">
        <title>Implementing the SeqCode for naming new Mesorhizobium species isolated from Vachellia karroo root nodules.</title>
        <authorList>
            <person name="Van Lill M."/>
        </authorList>
    </citation>
    <scope>NUCLEOTIDE SEQUENCE [LARGE SCALE GENOMIC DNA]</scope>
    <source>
        <strain evidence="7 8">VK25D</strain>
    </source>
</reference>
<dbReference type="SUPFAM" id="SSF74653">
    <property type="entry name" value="TolA/TonB C-terminal domain"/>
    <property type="match status" value="1"/>
</dbReference>
<dbReference type="PROSITE" id="PS52015">
    <property type="entry name" value="TONB_CTD"/>
    <property type="match status" value="1"/>
</dbReference>
<evidence type="ECO:0000256" key="2">
    <source>
        <dbReference type="ARBA" id="ARBA00022692"/>
    </source>
</evidence>
<evidence type="ECO:0000256" key="1">
    <source>
        <dbReference type="ARBA" id="ARBA00004167"/>
    </source>
</evidence>
<keyword evidence="2" id="KW-0812">Transmembrane</keyword>
<dbReference type="InterPro" id="IPR037682">
    <property type="entry name" value="TonB_C"/>
</dbReference>
<dbReference type="NCBIfam" id="TIGR01352">
    <property type="entry name" value="tonB_Cterm"/>
    <property type="match status" value="1"/>
</dbReference>
<feature type="compositionally biased region" description="Low complexity" evidence="5">
    <location>
        <begin position="177"/>
        <end position="187"/>
    </location>
</feature>
<dbReference type="RefSeq" id="WP_320248783.1">
    <property type="nucleotide sequence ID" value="NZ_JAVIIQ010000005.1"/>
</dbReference>
<feature type="compositionally biased region" description="Low complexity" evidence="5">
    <location>
        <begin position="204"/>
        <end position="214"/>
    </location>
</feature>
<evidence type="ECO:0000313" key="8">
    <source>
        <dbReference type="Proteomes" id="UP001285154"/>
    </source>
</evidence>
<proteinExistence type="predicted"/>
<evidence type="ECO:0000256" key="5">
    <source>
        <dbReference type="SAM" id="MobiDB-lite"/>
    </source>
</evidence>
<evidence type="ECO:0000259" key="6">
    <source>
        <dbReference type="PROSITE" id="PS52015"/>
    </source>
</evidence>
<feature type="compositionally biased region" description="Pro residues" evidence="5">
    <location>
        <begin position="162"/>
        <end position="172"/>
    </location>
</feature>
<accession>A0ABU5A3Y9</accession>
<evidence type="ECO:0000256" key="3">
    <source>
        <dbReference type="ARBA" id="ARBA00022989"/>
    </source>
</evidence>
<feature type="region of interest" description="Disordered" evidence="5">
    <location>
        <begin position="140"/>
        <end position="272"/>
    </location>
</feature>
<dbReference type="InterPro" id="IPR006260">
    <property type="entry name" value="TonB/TolA_C"/>
</dbReference>
<dbReference type="EMBL" id="JAVIIQ010000005">
    <property type="protein sequence ID" value="MDX8532394.1"/>
    <property type="molecule type" value="Genomic_DNA"/>
</dbReference>
<name>A0ABU5A3Y9_9HYPH</name>
<comment type="caution">
    <text evidence="7">The sequence shown here is derived from an EMBL/GenBank/DDBJ whole genome shotgun (WGS) entry which is preliminary data.</text>
</comment>
<dbReference type="Proteomes" id="UP001285154">
    <property type="component" value="Unassembled WGS sequence"/>
</dbReference>
<sequence>MGLHPAFPRDAMAWPAPGPPPWPATDLDLTNPHRARQVSPPDMQDINHPFDAVTEPSITPAEPLMQPRQPAEGRRWPVAIIASGLLHGAAAAAFLISPAGTFDSLDAIRAEGADQSGANVIGSALDDQSSGAVEVTLVPDPQPVRRQAAQPAPPVEARQPASEPPTPQPPPQVIKEAAAAPDILAAASPRQDDQSVPAESKPVPAIEPQSAQAPPAEPERPPVPSATSSAPAASAGPSQAIETGGTADGDTRDAPAVASKGKKQAAGNALESRYSGEIQKKLARANRRVSKSVQAKARNNARVVFVVAADGSISDLQLAESSGSAELDQFALTLVRKQAPFPPIPPETGRSSWVFKARIGPF</sequence>
<keyword evidence="4" id="KW-0472">Membrane</keyword>
<keyword evidence="8" id="KW-1185">Reference proteome</keyword>
<feature type="compositionally biased region" description="Low complexity" evidence="5">
    <location>
        <begin position="144"/>
        <end position="161"/>
    </location>
</feature>
<feature type="compositionally biased region" description="Low complexity" evidence="5">
    <location>
        <begin position="225"/>
        <end position="238"/>
    </location>
</feature>
<comment type="subcellular location">
    <subcellularLocation>
        <location evidence="1">Membrane</location>
        <topology evidence="1">Single-pass membrane protein</topology>
    </subcellularLocation>
</comment>
<evidence type="ECO:0000256" key="4">
    <source>
        <dbReference type="ARBA" id="ARBA00023136"/>
    </source>
</evidence>
<feature type="domain" description="TonB C-terminal" evidence="6">
    <location>
        <begin position="273"/>
        <end position="362"/>
    </location>
</feature>
<keyword evidence="3" id="KW-1133">Transmembrane helix</keyword>
<gene>
    <name evidence="7" type="ORF">RFM42_15470</name>
</gene>
<dbReference type="Pfam" id="PF13103">
    <property type="entry name" value="TonB_2"/>
    <property type="match status" value="1"/>
</dbReference>
<evidence type="ECO:0000313" key="7">
    <source>
        <dbReference type="EMBL" id="MDX8532394.1"/>
    </source>
</evidence>
<dbReference type="Gene3D" id="3.30.1150.10">
    <property type="match status" value="1"/>
</dbReference>
<protein>
    <submittedName>
        <fullName evidence="7">Energy transducer TonB</fullName>
    </submittedName>
</protein>
<feature type="region of interest" description="Disordered" evidence="5">
    <location>
        <begin position="1"/>
        <end position="44"/>
    </location>
</feature>